<dbReference type="Proteomes" id="UP000814128">
    <property type="component" value="Unassembled WGS sequence"/>
</dbReference>
<proteinExistence type="predicted"/>
<evidence type="ECO:0000313" key="2">
    <source>
        <dbReference type="Proteomes" id="UP000814128"/>
    </source>
</evidence>
<accession>A0ACB8QUM1</accession>
<name>A0ACB8QUM1_9AGAM</name>
<evidence type="ECO:0000313" key="1">
    <source>
        <dbReference type="EMBL" id="KAI0035604.1"/>
    </source>
</evidence>
<keyword evidence="2" id="KW-1185">Reference proteome</keyword>
<reference evidence="1" key="2">
    <citation type="journal article" date="2022" name="New Phytol.">
        <title>Evolutionary transition to the ectomycorrhizal habit in the genomes of a hyperdiverse lineage of mushroom-forming fungi.</title>
        <authorList>
            <person name="Looney B."/>
            <person name="Miyauchi S."/>
            <person name="Morin E."/>
            <person name="Drula E."/>
            <person name="Courty P.E."/>
            <person name="Kohler A."/>
            <person name="Kuo A."/>
            <person name="LaButti K."/>
            <person name="Pangilinan J."/>
            <person name="Lipzen A."/>
            <person name="Riley R."/>
            <person name="Andreopoulos W."/>
            <person name="He G."/>
            <person name="Johnson J."/>
            <person name="Nolan M."/>
            <person name="Tritt A."/>
            <person name="Barry K.W."/>
            <person name="Grigoriev I.V."/>
            <person name="Nagy L.G."/>
            <person name="Hibbett D."/>
            <person name="Henrissat B."/>
            <person name="Matheny P.B."/>
            <person name="Labbe J."/>
            <person name="Martin F.M."/>
        </authorList>
    </citation>
    <scope>NUCLEOTIDE SEQUENCE</scope>
    <source>
        <strain evidence="1">EC-137</strain>
    </source>
</reference>
<comment type="caution">
    <text evidence="1">The sequence shown here is derived from an EMBL/GenBank/DDBJ whole genome shotgun (WGS) entry which is preliminary data.</text>
</comment>
<protein>
    <submittedName>
        <fullName evidence="1">Uncharacterized protein</fullName>
    </submittedName>
</protein>
<reference evidence="1" key="1">
    <citation type="submission" date="2021-02" db="EMBL/GenBank/DDBJ databases">
        <authorList>
            <consortium name="DOE Joint Genome Institute"/>
            <person name="Ahrendt S."/>
            <person name="Looney B.P."/>
            <person name="Miyauchi S."/>
            <person name="Morin E."/>
            <person name="Drula E."/>
            <person name="Courty P.E."/>
            <person name="Chicoki N."/>
            <person name="Fauchery L."/>
            <person name="Kohler A."/>
            <person name="Kuo A."/>
            <person name="Labutti K."/>
            <person name="Pangilinan J."/>
            <person name="Lipzen A."/>
            <person name="Riley R."/>
            <person name="Andreopoulos W."/>
            <person name="He G."/>
            <person name="Johnson J."/>
            <person name="Barry K.W."/>
            <person name="Grigoriev I.V."/>
            <person name="Nagy L."/>
            <person name="Hibbett D."/>
            <person name="Henrissat B."/>
            <person name="Matheny P.B."/>
            <person name="Labbe J."/>
            <person name="Martin F."/>
        </authorList>
    </citation>
    <scope>NUCLEOTIDE SEQUENCE</scope>
    <source>
        <strain evidence="1">EC-137</strain>
    </source>
</reference>
<sequence>MDTNDTHPLCVARKGPARETSYVYTPPSHRLLFRGSLSIPGSRLLLEGLTFTVPLDRTTSLLDNPLALSLESMRGRTLALAGTVRLDQVYLDKSTDVSVDIHPAASLTRLYLSNQLCVNPITSPSGTTDTGIRIALGDPKTPSTSEILIYGKLPPAGPADASVGASSSSSPSKAPTLCLLVARVLPAPPTPATCRPRPDDPSPRVPPLVQFGKKRVLTTTSISNQTTNKRKRGDGGKKAEQDGMVERARDVMLGRADLRRNVSVADDDVFKVPSVPSAAGKSEAVRDREKGKEKKKVAAKDKDKGSEDVSDLAKELEKANKAAVKRATMECLASFNITREHSDFKQLFSFIYHGTEFALRAQMRARAVDPRAMDCFVRAHAEMYVQNIVTASSGLRLQSESQVFDGS</sequence>
<dbReference type="EMBL" id="MU273482">
    <property type="protein sequence ID" value="KAI0035604.1"/>
    <property type="molecule type" value="Genomic_DNA"/>
</dbReference>
<gene>
    <name evidence="1" type="ORF">K488DRAFT_82921</name>
</gene>
<organism evidence="1 2">
    <name type="scientific">Vararia minispora EC-137</name>
    <dbReference type="NCBI Taxonomy" id="1314806"/>
    <lineage>
        <taxon>Eukaryota</taxon>
        <taxon>Fungi</taxon>
        <taxon>Dikarya</taxon>
        <taxon>Basidiomycota</taxon>
        <taxon>Agaricomycotina</taxon>
        <taxon>Agaricomycetes</taxon>
        <taxon>Russulales</taxon>
        <taxon>Lachnocladiaceae</taxon>
        <taxon>Vararia</taxon>
    </lineage>
</organism>